<dbReference type="PANTHER" id="PTHR31232">
    <property type="match status" value="1"/>
</dbReference>
<accession>A0A7J0GXI4</accession>
<dbReference type="EMBL" id="BJWL01000024">
    <property type="protein sequence ID" value="GFZ15539.1"/>
    <property type="molecule type" value="Genomic_DNA"/>
</dbReference>
<dbReference type="Proteomes" id="UP000585474">
    <property type="component" value="Unassembled WGS sequence"/>
</dbReference>
<keyword evidence="5 6" id="KW-0732">Signal</keyword>
<feature type="chain" id="PRO_5029932424" description="S-protein homolog" evidence="6">
    <location>
        <begin position="34"/>
        <end position="143"/>
    </location>
</feature>
<comment type="subcellular location">
    <subcellularLocation>
        <location evidence="1 6">Secreted</location>
    </subcellularLocation>
</comment>
<evidence type="ECO:0000313" key="7">
    <source>
        <dbReference type="EMBL" id="GFZ15539.1"/>
    </source>
</evidence>
<evidence type="ECO:0000256" key="1">
    <source>
        <dbReference type="ARBA" id="ARBA00004613"/>
    </source>
</evidence>
<evidence type="ECO:0000256" key="4">
    <source>
        <dbReference type="ARBA" id="ARBA00022525"/>
    </source>
</evidence>
<keyword evidence="3 6" id="KW-0713">Self-incompatibility</keyword>
<reference evidence="7 8" key="1">
    <citation type="submission" date="2019-07" db="EMBL/GenBank/DDBJ databases">
        <title>De Novo Assembly of kiwifruit Actinidia rufa.</title>
        <authorList>
            <person name="Sugita-Konishi S."/>
            <person name="Sato K."/>
            <person name="Mori E."/>
            <person name="Abe Y."/>
            <person name="Kisaki G."/>
            <person name="Hamano K."/>
            <person name="Suezawa K."/>
            <person name="Otani M."/>
            <person name="Fukuda T."/>
            <person name="Manabe T."/>
            <person name="Gomi K."/>
            <person name="Tabuchi M."/>
            <person name="Akimitsu K."/>
            <person name="Kataoka I."/>
        </authorList>
    </citation>
    <scope>NUCLEOTIDE SEQUENCE [LARGE SCALE GENOMIC DNA]</scope>
    <source>
        <strain evidence="8">cv. Fuchu</strain>
    </source>
</reference>
<dbReference type="Pfam" id="PF05938">
    <property type="entry name" value="Self-incomp_S1"/>
    <property type="match status" value="1"/>
</dbReference>
<evidence type="ECO:0000256" key="2">
    <source>
        <dbReference type="ARBA" id="ARBA00005581"/>
    </source>
</evidence>
<dbReference type="PANTHER" id="PTHR31232:SF18">
    <property type="entry name" value="S-PROTEIN HOMOLOG"/>
    <property type="match status" value="1"/>
</dbReference>
<feature type="signal peptide" evidence="6">
    <location>
        <begin position="1"/>
        <end position="33"/>
    </location>
</feature>
<dbReference type="AlphaFoldDB" id="A0A7J0GXI4"/>
<name>A0A7J0GXI4_9ERIC</name>
<comment type="caution">
    <text evidence="7">The sequence shown here is derived from an EMBL/GenBank/DDBJ whole genome shotgun (WGS) entry which is preliminary data.</text>
</comment>
<comment type="similarity">
    <text evidence="2 6">Belongs to the plant self-incompatibility (S1) protein family.</text>
</comment>
<dbReference type="GO" id="GO:0060320">
    <property type="term" value="P:rejection of self pollen"/>
    <property type="evidence" value="ECO:0007669"/>
    <property type="project" value="UniProtKB-KW"/>
</dbReference>
<keyword evidence="8" id="KW-1185">Reference proteome</keyword>
<organism evidence="7 8">
    <name type="scientific">Actinidia rufa</name>
    <dbReference type="NCBI Taxonomy" id="165716"/>
    <lineage>
        <taxon>Eukaryota</taxon>
        <taxon>Viridiplantae</taxon>
        <taxon>Streptophyta</taxon>
        <taxon>Embryophyta</taxon>
        <taxon>Tracheophyta</taxon>
        <taxon>Spermatophyta</taxon>
        <taxon>Magnoliopsida</taxon>
        <taxon>eudicotyledons</taxon>
        <taxon>Gunneridae</taxon>
        <taxon>Pentapetalae</taxon>
        <taxon>asterids</taxon>
        <taxon>Ericales</taxon>
        <taxon>Actinidiaceae</taxon>
        <taxon>Actinidia</taxon>
    </lineage>
</organism>
<evidence type="ECO:0000256" key="5">
    <source>
        <dbReference type="ARBA" id="ARBA00022729"/>
    </source>
</evidence>
<evidence type="ECO:0000256" key="6">
    <source>
        <dbReference type="RuleBase" id="RU367044"/>
    </source>
</evidence>
<evidence type="ECO:0000313" key="8">
    <source>
        <dbReference type="Proteomes" id="UP000585474"/>
    </source>
</evidence>
<gene>
    <name evidence="7" type="ORF">Acr_24g0017290</name>
</gene>
<dbReference type="InterPro" id="IPR010264">
    <property type="entry name" value="Self-incomp_S1"/>
</dbReference>
<protein>
    <recommendedName>
        <fullName evidence="6">S-protein homolog</fullName>
    </recommendedName>
</protein>
<proteinExistence type="inferred from homology"/>
<sequence>MKLDLMGNNIGDAKVVLLLVLLVCSLCSGRVCAVDVHASIKNMLGNGNMMSIHCQSKDNDLGNQTVSDGSEFGWDFSPNVWGTTLFYCDLDWKNVSDFYFDAYAFARDSVRCKTLCSWLVSGEGMYGFNEGTGLWEFMYNWPS</sequence>
<evidence type="ECO:0000256" key="3">
    <source>
        <dbReference type="ARBA" id="ARBA00022471"/>
    </source>
</evidence>
<dbReference type="OrthoDB" id="1938697at2759"/>
<keyword evidence="4 6" id="KW-0964">Secreted</keyword>
<dbReference type="GO" id="GO:0005576">
    <property type="term" value="C:extracellular region"/>
    <property type="evidence" value="ECO:0007669"/>
    <property type="project" value="UniProtKB-SubCell"/>
</dbReference>